<sequence length="140" mass="15721">MKDCRQQSDPLCLLVIQYKDTSRKYRRFCASRNTYDQIKNNCKACVVGKCSTTGCKAEVTELPPPAPVGPFMCPFCNGRGENALSNCDKKISYDICNDAYADVVKDPVCAVFTRTEGSGLCRKVLFEQRRLQRKSSCLQI</sequence>
<dbReference type="EMBL" id="MU825913">
    <property type="protein sequence ID" value="KAJ7382845.1"/>
    <property type="molecule type" value="Genomic_DNA"/>
</dbReference>
<comment type="caution">
    <text evidence="1">The sequence shown here is derived from an EMBL/GenBank/DDBJ whole genome shotgun (WGS) entry which is preliminary data.</text>
</comment>
<organism evidence="1 2">
    <name type="scientific">Desmophyllum pertusum</name>
    <dbReference type="NCBI Taxonomy" id="174260"/>
    <lineage>
        <taxon>Eukaryota</taxon>
        <taxon>Metazoa</taxon>
        <taxon>Cnidaria</taxon>
        <taxon>Anthozoa</taxon>
        <taxon>Hexacorallia</taxon>
        <taxon>Scleractinia</taxon>
        <taxon>Caryophylliina</taxon>
        <taxon>Caryophylliidae</taxon>
        <taxon>Desmophyllum</taxon>
    </lineage>
</organism>
<protein>
    <submittedName>
        <fullName evidence="1">Uncharacterized protein</fullName>
    </submittedName>
</protein>
<reference evidence="1" key="1">
    <citation type="submission" date="2023-01" db="EMBL/GenBank/DDBJ databases">
        <title>Genome assembly of the deep-sea coral Lophelia pertusa.</title>
        <authorList>
            <person name="Herrera S."/>
            <person name="Cordes E."/>
        </authorList>
    </citation>
    <scope>NUCLEOTIDE SEQUENCE</scope>
    <source>
        <strain evidence="1">USNM1676648</strain>
        <tissue evidence="1">Polyp</tissue>
    </source>
</reference>
<name>A0A9X0D0Z8_9CNID</name>
<gene>
    <name evidence="1" type="ORF">OS493_032482</name>
</gene>
<keyword evidence="2" id="KW-1185">Reference proteome</keyword>
<dbReference type="AlphaFoldDB" id="A0A9X0D0Z8"/>
<evidence type="ECO:0000313" key="1">
    <source>
        <dbReference type="EMBL" id="KAJ7382845.1"/>
    </source>
</evidence>
<evidence type="ECO:0000313" key="2">
    <source>
        <dbReference type="Proteomes" id="UP001163046"/>
    </source>
</evidence>
<proteinExistence type="predicted"/>
<dbReference type="Proteomes" id="UP001163046">
    <property type="component" value="Unassembled WGS sequence"/>
</dbReference>
<accession>A0A9X0D0Z8</accession>